<keyword evidence="6" id="KW-0274">FAD</keyword>
<organism evidence="11 12">
    <name type="scientific">Cupriavidus basilensis</name>
    <dbReference type="NCBI Taxonomy" id="68895"/>
    <lineage>
        <taxon>Bacteria</taxon>
        <taxon>Pseudomonadati</taxon>
        <taxon>Pseudomonadota</taxon>
        <taxon>Betaproteobacteria</taxon>
        <taxon>Burkholderiales</taxon>
        <taxon>Burkholderiaceae</taxon>
        <taxon>Cupriavidus</taxon>
    </lineage>
</organism>
<dbReference type="Pfam" id="PF07992">
    <property type="entry name" value="Pyr_redox_2"/>
    <property type="match status" value="1"/>
</dbReference>
<dbReference type="InterPro" id="IPR041364">
    <property type="entry name" value="Rbx-bd"/>
</dbReference>
<keyword evidence="8" id="KW-0520">NAD</keyword>
<dbReference type="GO" id="GO:0016491">
    <property type="term" value="F:oxidoreductase activity"/>
    <property type="evidence" value="ECO:0007669"/>
    <property type="project" value="UniProtKB-KW"/>
</dbReference>
<name>A0A643FR93_9BURK</name>
<evidence type="ECO:0000256" key="8">
    <source>
        <dbReference type="ARBA" id="ARBA00023027"/>
    </source>
</evidence>
<gene>
    <name evidence="11" type="ORF">F7R26_004060</name>
</gene>
<evidence type="ECO:0000256" key="6">
    <source>
        <dbReference type="ARBA" id="ARBA00022827"/>
    </source>
</evidence>
<reference evidence="11 12" key="1">
    <citation type="submission" date="2020-10" db="EMBL/GenBank/DDBJ databases">
        <title>Complete genome sequence of Cupriavidus basilensis CCUG 49340T.</title>
        <authorList>
            <person name="Salva-Serra F."/>
            <person name="Donoso R.A."/>
            <person name="Cho K.H."/>
            <person name="Yoo J.A."/>
            <person name="Lee K."/>
            <person name="Yoon S.-H."/>
            <person name="Perez-Pantoja D."/>
            <person name="Moore E.R.B."/>
        </authorList>
    </citation>
    <scope>NUCLEOTIDE SEQUENCE [LARGE SCALE GENOMIC DNA]</scope>
    <source>
        <strain evidence="12">CCUG 49340</strain>
    </source>
</reference>
<feature type="domain" description="FAD/NAD(P)-binding" evidence="9">
    <location>
        <begin position="16"/>
        <end position="305"/>
    </location>
</feature>
<accession>A0A643FR93</accession>
<dbReference type="Gene3D" id="3.30.390.120">
    <property type="match status" value="1"/>
</dbReference>
<dbReference type="GO" id="GO:0005737">
    <property type="term" value="C:cytoplasm"/>
    <property type="evidence" value="ECO:0007669"/>
    <property type="project" value="UniProtKB-SubCell"/>
</dbReference>
<keyword evidence="4" id="KW-0963">Cytoplasm</keyword>
<evidence type="ECO:0000313" key="11">
    <source>
        <dbReference type="EMBL" id="QOT77259.1"/>
    </source>
</evidence>
<evidence type="ECO:0000256" key="7">
    <source>
        <dbReference type="ARBA" id="ARBA00023002"/>
    </source>
</evidence>
<dbReference type="GeneID" id="98400065"/>
<evidence type="ECO:0000256" key="5">
    <source>
        <dbReference type="ARBA" id="ARBA00022630"/>
    </source>
</evidence>
<comment type="subcellular location">
    <subcellularLocation>
        <location evidence="2">Cytoplasm</location>
    </subcellularLocation>
</comment>
<dbReference type="PRINTS" id="PR00411">
    <property type="entry name" value="PNDRDTASEI"/>
</dbReference>
<comment type="cofactor">
    <cofactor evidence="1">
        <name>FAD</name>
        <dbReference type="ChEBI" id="CHEBI:57692"/>
    </cofactor>
</comment>
<dbReference type="SUPFAM" id="SSF51905">
    <property type="entry name" value="FAD/NAD(P)-binding domain"/>
    <property type="match status" value="1"/>
</dbReference>
<sequence>MTNDAITAKAQQALPLVILGTGLAGYTLAREFRKLDSATPLVIVTRDAGESYSKPMLSNALAGNKAPAALAIASVQQMAAQLNARVMTHADASAIDTAAGTVLVDGQPLRYGQLVLALGAQARAPGLQGDGADAVQTVNDLADYTRFHASLQGKKRVAILGAGLIGCEFANDLHAGGFAVELVDPAAWPLGRLLPGEAGELMAGALRGLGVRLHLGEMPVAVHRRDGALAVQLASGVEIAADVVLSATGLLPRVALAQDAGIATARGIVVDRLLRTSAPSVYALGDCAEVDGLVLPYVMPLMQAARALARTLAGTPTPLSYAAMPVVVKTPVLPAVVSPALAGAGNWEIESQAAAGQAGAGLRALFRDTQGALTGFALLGKAVAEKGALARQISDWLPVQAAPA</sequence>
<evidence type="ECO:0000313" key="12">
    <source>
        <dbReference type="Proteomes" id="UP000397656"/>
    </source>
</evidence>
<dbReference type="AlphaFoldDB" id="A0A643FR93"/>
<dbReference type="InterPro" id="IPR050260">
    <property type="entry name" value="FAD-bd_OxRdtase"/>
</dbReference>
<dbReference type="RefSeq" id="WP_150988397.1">
    <property type="nucleotide sequence ID" value="NZ_CP062803.1"/>
</dbReference>
<keyword evidence="7" id="KW-0560">Oxidoreductase</keyword>
<protein>
    <submittedName>
        <fullName evidence="11">FAD-dependent oxidoreductase</fullName>
    </submittedName>
</protein>
<keyword evidence="5" id="KW-0285">Flavoprotein</keyword>
<comment type="similarity">
    <text evidence="3">Belongs to the FAD-dependent oxidoreductase family.</text>
</comment>
<evidence type="ECO:0000256" key="3">
    <source>
        <dbReference type="ARBA" id="ARBA00006442"/>
    </source>
</evidence>
<evidence type="ECO:0000256" key="2">
    <source>
        <dbReference type="ARBA" id="ARBA00004496"/>
    </source>
</evidence>
<evidence type="ECO:0000259" key="9">
    <source>
        <dbReference type="Pfam" id="PF07992"/>
    </source>
</evidence>
<dbReference type="Pfam" id="PF18113">
    <property type="entry name" value="Rbx_binding"/>
    <property type="match status" value="1"/>
</dbReference>
<dbReference type="Gene3D" id="3.50.50.60">
    <property type="entry name" value="FAD/NAD(P)-binding domain"/>
    <property type="match status" value="2"/>
</dbReference>
<dbReference type="EMBL" id="CP062803">
    <property type="protein sequence ID" value="QOT77259.1"/>
    <property type="molecule type" value="Genomic_DNA"/>
</dbReference>
<evidence type="ECO:0000259" key="10">
    <source>
        <dbReference type="Pfam" id="PF18113"/>
    </source>
</evidence>
<dbReference type="PANTHER" id="PTHR43429:SF3">
    <property type="entry name" value="NITRITE REDUCTASE [NAD(P)H]"/>
    <property type="match status" value="1"/>
</dbReference>
<dbReference type="InterPro" id="IPR023753">
    <property type="entry name" value="FAD/NAD-binding_dom"/>
</dbReference>
<dbReference type="InterPro" id="IPR036188">
    <property type="entry name" value="FAD/NAD-bd_sf"/>
</dbReference>
<dbReference type="Proteomes" id="UP000397656">
    <property type="component" value="Chromosome 1"/>
</dbReference>
<feature type="domain" description="Rubredoxin binding" evidence="10">
    <location>
        <begin position="319"/>
        <end position="392"/>
    </location>
</feature>
<proteinExistence type="inferred from homology"/>
<evidence type="ECO:0000256" key="4">
    <source>
        <dbReference type="ARBA" id="ARBA00022490"/>
    </source>
</evidence>
<evidence type="ECO:0000256" key="1">
    <source>
        <dbReference type="ARBA" id="ARBA00001974"/>
    </source>
</evidence>
<dbReference type="PANTHER" id="PTHR43429">
    <property type="entry name" value="PYRIDINE NUCLEOTIDE-DISULFIDE OXIDOREDUCTASE DOMAIN-CONTAINING"/>
    <property type="match status" value="1"/>
</dbReference>
<dbReference type="PRINTS" id="PR00368">
    <property type="entry name" value="FADPNR"/>
</dbReference>